<dbReference type="OrthoDB" id="5424234at2759"/>
<dbReference type="AlphaFoldDB" id="A0A9P9ASS0"/>
<name>A0A9P9ASS0_9HYPO</name>
<sequence>MDSNVPMVLPKGIVINTSTVYKEVAAFSVVPSDKVWQYWNVYTTTYRRLKDPTACRLENFWWHVWGSNRKSLKGSTLAKLYEDISIGSTVVPLKGPPNRWEGPDTKPEVKRPVEMSQPTPPPPPPAPKPRQSSTSTNSGLRVLSSSASKPPPAHPILKKSRGSSSGPRPTARFVSPPQSDNEDEIPSSGSTAATASEVPVYVTPSPRRKSTSSTKKFIASKATKKRRPSLPKRQSSDHRSREPGSSNGLQYVAQRSVTPILEHNSEQIPDRRKSADSGSRESASSNGLLDVAHRLATSIPEHHSEQISSASDNAVSLNSQSPPVMSEKARGKQPAIPRRPISQLNGLAKHPTFAASQPEQLWPVQTTPPELPHAHSLADLNGHARRRESATSRSPLTIGSLQSNSSIEIPSMARSQSYTMLDSNKNLNRKLSGGVLPAGLLSSSTASTSRIDATGTILDQSGISAIPEPKMIEKRPTHHSIPIEPKRSILDARFTPTPPTQSISVPLGRTKSQLTLLLEREKARERGELGPDI</sequence>
<dbReference type="EMBL" id="JAGPYM010000005">
    <property type="protein sequence ID" value="KAH6894185.1"/>
    <property type="molecule type" value="Genomic_DNA"/>
</dbReference>
<evidence type="ECO:0000313" key="3">
    <source>
        <dbReference type="Proteomes" id="UP000777438"/>
    </source>
</evidence>
<gene>
    <name evidence="2" type="ORF">B0T10DRAFT_241579</name>
</gene>
<feature type="compositionally biased region" description="Polar residues" evidence="1">
    <location>
        <begin position="130"/>
        <end position="139"/>
    </location>
</feature>
<feature type="compositionally biased region" description="Polar residues" evidence="1">
    <location>
        <begin position="391"/>
        <end position="402"/>
    </location>
</feature>
<feature type="compositionally biased region" description="Basic and acidic residues" evidence="1">
    <location>
        <begin position="101"/>
        <end position="113"/>
    </location>
</feature>
<organism evidence="2 3">
    <name type="scientific">Thelonectria olida</name>
    <dbReference type="NCBI Taxonomy" id="1576542"/>
    <lineage>
        <taxon>Eukaryota</taxon>
        <taxon>Fungi</taxon>
        <taxon>Dikarya</taxon>
        <taxon>Ascomycota</taxon>
        <taxon>Pezizomycotina</taxon>
        <taxon>Sordariomycetes</taxon>
        <taxon>Hypocreomycetidae</taxon>
        <taxon>Hypocreales</taxon>
        <taxon>Nectriaceae</taxon>
        <taxon>Thelonectria</taxon>
    </lineage>
</organism>
<accession>A0A9P9ASS0</accession>
<evidence type="ECO:0000313" key="2">
    <source>
        <dbReference type="EMBL" id="KAH6894185.1"/>
    </source>
</evidence>
<protein>
    <recommendedName>
        <fullName evidence="4">Nitrogen regulatory protein areA GATA-like domain-containing protein</fullName>
    </recommendedName>
</protein>
<feature type="compositionally biased region" description="Polar residues" evidence="1">
    <location>
        <begin position="306"/>
        <end position="323"/>
    </location>
</feature>
<evidence type="ECO:0008006" key="4">
    <source>
        <dbReference type="Google" id="ProtNLM"/>
    </source>
</evidence>
<feature type="compositionally biased region" description="Polar residues" evidence="1">
    <location>
        <begin position="243"/>
        <end position="257"/>
    </location>
</feature>
<feature type="region of interest" description="Disordered" evidence="1">
    <location>
        <begin position="301"/>
        <end position="338"/>
    </location>
</feature>
<feature type="compositionally biased region" description="Pro residues" evidence="1">
    <location>
        <begin position="118"/>
        <end position="128"/>
    </location>
</feature>
<feature type="compositionally biased region" description="Basic and acidic residues" evidence="1">
    <location>
        <begin position="263"/>
        <end position="279"/>
    </location>
</feature>
<dbReference type="Proteomes" id="UP000777438">
    <property type="component" value="Unassembled WGS sequence"/>
</dbReference>
<evidence type="ECO:0000256" key="1">
    <source>
        <dbReference type="SAM" id="MobiDB-lite"/>
    </source>
</evidence>
<feature type="region of interest" description="Disordered" evidence="1">
    <location>
        <begin position="382"/>
        <end position="402"/>
    </location>
</feature>
<proteinExistence type="predicted"/>
<feature type="region of interest" description="Disordered" evidence="1">
    <location>
        <begin position="91"/>
        <end position="287"/>
    </location>
</feature>
<reference evidence="2 3" key="1">
    <citation type="journal article" date="2021" name="Nat. Commun.">
        <title>Genetic determinants of endophytism in the Arabidopsis root mycobiome.</title>
        <authorList>
            <person name="Mesny F."/>
            <person name="Miyauchi S."/>
            <person name="Thiergart T."/>
            <person name="Pickel B."/>
            <person name="Atanasova L."/>
            <person name="Karlsson M."/>
            <person name="Huettel B."/>
            <person name="Barry K.W."/>
            <person name="Haridas S."/>
            <person name="Chen C."/>
            <person name="Bauer D."/>
            <person name="Andreopoulos W."/>
            <person name="Pangilinan J."/>
            <person name="LaButti K."/>
            <person name="Riley R."/>
            <person name="Lipzen A."/>
            <person name="Clum A."/>
            <person name="Drula E."/>
            <person name="Henrissat B."/>
            <person name="Kohler A."/>
            <person name="Grigoriev I.V."/>
            <person name="Martin F.M."/>
            <person name="Hacquard S."/>
        </authorList>
    </citation>
    <scope>NUCLEOTIDE SEQUENCE [LARGE SCALE GENOMIC DNA]</scope>
    <source>
        <strain evidence="2 3">MPI-CAGE-CH-0241</strain>
    </source>
</reference>
<comment type="caution">
    <text evidence="2">The sequence shown here is derived from an EMBL/GenBank/DDBJ whole genome shotgun (WGS) entry which is preliminary data.</text>
</comment>
<keyword evidence="3" id="KW-1185">Reference proteome</keyword>